<evidence type="ECO:0000256" key="1">
    <source>
        <dbReference type="ARBA" id="ARBA00022737"/>
    </source>
</evidence>
<gene>
    <name evidence="8" type="ORF">HHK36_020335</name>
</gene>
<comment type="caution">
    <text evidence="8">The sequence shown here is derived from an EMBL/GenBank/DDBJ whole genome shotgun (WGS) entry which is preliminary data.</text>
</comment>
<dbReference type="InterPro" id="IPR042197">
    <property type="entry name" value="Apaf_helical"/>
</dbReference>
<dbReference type="Gene3D" id="3.40.50.300">
    <property type="entry name" value="P-loop containing nucleotide triphosphate hydrolases"/>
    <property type="match status" value="1"/>
</dbReference>
<organism evidence="8 9">
    <name type="scientific">Tetracentron sinense</name>
    <name type="common">Spur-leaf</name>
    <dbReference type="NCBI Taxonomy" id="13715"/>
    <lineage>
        <taxon>Eukaryota</taxon>
        <taxon>Viridiplantae</taxon>
        <taxon>Streptophyta</taxon>
        <taxon>Embryophyta</taxon>
        <taxon>Tracheophyta</taxon>
        <taxon>Spermatophyta</taxon>
        <taxon>Magnoliopsida</taxon>
        <taxon>Trochodendrales</taxon>
        <taxon>Trochodendraceae</taxon>
        <taxon>Tetracentron</taxon>
    </lineage>
</organism>
<evidence type="ECO:0000313" key="8">
    <source>
        <dbReference type="EMBL" id="KAF8394129.1"/>
    </source>
</evidence>
<evidence type="ECO:0000259" key="7">
    <source>
        <dbReference type="Pfam" id="PF23598"/>
    </source>
</evidence>
<keyword evidence="2" id="KW-0547">Nucleotide-binding</keyword>
<dbReference type="CDD" id="cd14798">
    <property type="entry name" value="RX-CC_like"/>
    <property type="match status" value="1"/>
</dbReference>
<dbReference type="InterPro" id="IPR058922">
    <property type="entry name" value="WHD_DRP"/>
</dbReference>
<evidence type="ECO:0000256" key="3">
    <source>
        <dbReference type="ARBA" id="ARBA00022821"/>
    </source>
</evidence>
<dbReference type="Gene3D" id="1.20.5.4130">
    <property type="match status" value="1"/>
</dbReference>
<keyword evidence="3" id="KW-0611">Plant defense</keyword>
<dbReference type="Pfam" id="PF18052">
    <property type="entry name" value="Rx_N"/>
    <property type="match status" value="1"/>
</dbReference>
<feature type="domain" description="NB-ARC" evidence="4">
    <location>
        <begin position="170"/>
        <end position="347"/>
    </location>
</feature>
<dbReference type="GO" id="GO:0043531">
    <property type="term" value="F:ADP binding"/>
    <property type="evidence" value="ECO:0007669"/>
    <property type="project" value="InterPro"/>
</dbReference>
<dbReference type="Pfam" id="PF23598">
    <property type="entry name" value="LRR_14"/>
    <property type="match status" value="1"/>
</dbReference>
<evidence type="ECO:0008006" key="10">
    <source>
        <dbReference type="Google" id="ProtNLM"/>
    </source>
</evidence>
<sequence length="911" mass="105104">MAESAVIFVLDMLVPFLKQEVNLLRGVRREIEYIRSELQSIQGFLRDADTREEREEMDAWVNQVRDIAYDIEDTLDEFMLRLTQLHQRHGFLGFLYKTAQFIRNCRAHIHITSQIHDIKVKIHDVCERRQRYGLKFLEQGSSSNSLHDTWHDLRGDALQIEEAELVGIDNSREKLIGWLLEGTSRLEVVSVYGMTGSGKTTLVKKVYDHQGVKEHFQHHVWINVSQSFKINELIKDMIKKLFGEIQQPVPQGVDTMDEDSLKTTVKEFLQQKRYVVILDDIWSIHAWEAIKYALPDSNCGSRIMVTTRSSDIASSCKEFYGHVYNLKSLAPEDSWTLFCNKTFRENSCPPELHGLSQNILKRCRGLPLAIVTIGGVLSTKEKTVIEWEMVHRSLGSLLESNDKLKSMKNILSLSYDDLPYYLKPCLLYLGIFPVDYLIGSSRLIKLWIAEGFVRERERMTVEEVAESHLHELINRSLIQVAETSCEGRVKRCRVHDFIHDIILSKLRDQNFGAIAVEHNTKLLDKVRRLSIHNSVSNVPQNKSLTHLRSLLMFGVDTIPKSNMHAFFSSIKLLRVLDLRNAPLENLPNEIVNFFHLRYLSLRRTKIKKLPKMMGKLQNLETLDLKGTNVRELPSELFKLQWLRYLLVYNKETIPDSQIIHFSGFYGQVGIGNLVNLQELLYIEANQSGGVVRELGRLSQLRRLGIFGMRRKDGPELCSSIETMRNLRWLDVMLQGEEVLDLQTLSSPPLLLQRLHLTGHLGKFPNWISSLHNLKRISLGYCGIRDDPLEVLQDLANLVDLILNQAYDGEELCFKAGGFRTLKLLYLCKLERLKLVTVEEGAMPNLEELNIVECEMLEKVPLGIECLTNLNFFDFAGMPNEFVTALNPTKIGRGQWMRVNWRERQMEAHSLQ</sequence>
<dbReference type="InterPro" id="IPR038005">
    <property type="entry name" value="RX-like_CC"/>
</dbReference>
<evidence type="ECO:0000256" key="2">
    <source>
        <dbReference type="ARBA" id="ARBA00022741"/>
    </source>
</evidence>
<dbReference type="InterPro" id="IPR041118">
    <property type="entry name" value="Rx_N"/>
</dbReference>
<dbReference type="Gene3D" id="3.80.10.10">
    <property type="entry name" value="Ribonuclease Inhibitor"/>
    <property type="match status" value="1"/>
</dbReference>
<evidence type="ECO:0000259" key="5">
    <source>
        <dbReference type="Pfam" id="PF18052"/>
    </source>
</evidence>
<dbReference type="Pfam" id="PF00931">
    <property type="entry name" value="NB-ARC"/>
    <property type="match status" value="1"/>
</dbReference>
<dbReference type="SUPFAM" id="SSF52058">
    <property type="entry name" value="L domain-like"/>
    <property type="match status" value="1"/>
</dbReference>
<dbReference type="AlphaFoldDB" id="A0A835DBJ1"/>
<reference evidence="8 9" key="1">
    <citation type="submission" date="2020-04" db="EMBL/GenBank/DDBJ databases">
        <title>Plant Genome Project.</title>
        <authorList>
            <person name="Zhang R.-G."/>
        </authorList>
    </citation>
    <scope>NUCLEOTIDE SEQUENCE [LARGE SCALE GENOMIC DNA]</scope>
    <source>
        <strain evidence="8">YNK0</strain>
        <tissue evidence="8">Leaf</tissue>
    </source>
</reference>
<dbReference type="Gene3D" id="1.10.8.430">
    <property type="entry name" value="Helical domain of apoptotic protease-activating factors"/>
    <property type="match status" value="1"/>
</dbReference>
<dbReference type="Proteomes" id="UP000655225">
    <property type="component" value="Unassembled WGS sequence"/>
</dbReference>
<feature type="domain" description="Disease resistance N-terminal" evidence="5">
    <location>
        <begin position="5"/>
        <end position="92"/>
    </location>
</feature>
<evidence type="ECO:0000313" key="9">
    <source>
        <dbReference type="Proteomes" id="UP000655225"/>
    </source>
</evidence>
<dbReference type="Gene3D" id="1.10.10.10">
    <property type="entry name" value="Winged helix-like DNA-binding domain superfamily/Winged helix DNA-binding domain"/>
    <property type="match status" value="1"/>
</dbReference>
<dbReference type="PRINTS" id="PR00364">
    <property type="entry name" value="DISEASERSIST"/>
</dbReference>
<dbReference type="InterPro" id="IPR032675">
    <property type="entry name" value="LRR_dom_sf"/>
</dbReference>
<feature type="domain" description="Disease resistance protein winged helix" evidence="6">
    <location>
        <begin position="431"/>
        <end position="502"/>
    </location>
</feature>
<dbReference type="EMBL" id="JABCRI010000014">
    <property type="protein sequence ID" value="KAF8394129.1"/>
    <property type="molecule type" value="Genomic_DNA"/>
</dbReference>
<dbReference type="FunFam" id="1.10.10.10:FF:000322">
    <property type="entry name" value="Probable disease resistance protein At1g63360"/>
    <property type="match status" value="1"/>
</dbReference>
<dbReference type="SUPFAM" id="SSF52540">
    <property type="entry name" value="P-loop containing nucleoside triphosphate hydrolases"/>
    <property type="match status" value="1"/>
</dbReference>
<dbReference type="GO" id="GO:0098542">
    <property type="term" value="P:defense response to other organism"/>
    <property type="evidence" value="ECO:0007669"/>
    <property type="project" value="TreeGrafter"/>
</dbReference>
<protein>
    <recommendedName>
        <fullName evidence="10">Disease resistance protein RPM1-like</fullName>
    </recommendedName>
</protein>
<dbReference type="Pfam" id="PF23559">
    <property type="entry name" value="WHD_DRP"/>
    <property type="match status" value="1"/>
</dbReference>
<dbReference type="PANTHER" id="PTHR23155">
    <property type="entry name" value="DISEASE RESISTANCE PROTEIN RP"/>
    <property type="match status" value="1"/>
</dbReference>
<dbReference type="FunFam" id="3.40.50.300:FF:001091">
    <property type="entry name" value="Probable disease resistance protein At1g61300"/>
    <property type="match status" value="1"/>
</dbReference>
<accession>A0A835DBJ1</accession>
<dbReference type="OrthoDB" id="1517790at2759"/>
<dbReference type="InterPro" id="IPR036388">
    <property type="entry name" value="WH-like_DNA-bd_sf"/>
</dbReference>
<proteinExistence type="predicted"/>
<keyword evidence="1" id="KW-0677">Repeat</keyword>
<feature type="domain" description="Disease resistance R13L4/SHOC-2-like LRR" evidence="7">
    <location>
        <begin position="546"/>
        <end position="870"/>
    </location>
</feature>
<evidence type="ECO:0000259" key="6">
    <source>
        <dbReference type="Pfam" id="PF23559"/>
    </source>
</evidence>
<keyword evidence="9" id="KW-1185">Reference proteome</keyword>
<dbReference type="PANTHER" id="PTHR23155:SF1205">
    <property type="entry name" value="DISEASE RESISTANCE PROTEIN RPM1"/>
    <property type="match status" value="1"/>
</dbReference>
<dbReference type="InterPro" id="IPR002182">
    <property type="entry name" value="NB-ARC"/>
</dbReference>
<evidence type="ECO:0000259" key="4">
    <source>
        <dbReference type="Pfam" id="PF00931"/>
    </source>
</evidence>
<dbReference type="InterPro" id="IPR055414">
    <property type="entry name" value="LRR_R13L4/SHOC2-like"/>
</dbReference>
<dbReference type="InterPro" id="IPR027417">
    <property type="entry name" value="P-loop_NTPase"/>
</dbReference>
<dbReference type="OMA" id="VMEADPC"/>
<name>A0A835DBJ1_TETSI</name>
<dbReference type="InterPro" id="IPR044974">
    <property type="entry name" value="Disease_R_plants"/>
</dbReference>